<evidence type="ECO:0000313" key="2">
    <source>
        <dbReference type="EMBL" id="MPC10193.1"/>
    </source>
</evidence>
<comment type="caution">
    <text evidence="2">The sequence shown here is derived from an EMBL/GenBank/DDBJ whole genome shotgun (WGS) entry which is preliminary data.</text>
</comment>
<accession>A0A5B7CRR5</accession>
<keyword evidence="3" id="KW-1185">Reference proteome</keyword>
<protein>
    <submittedName>
        <fullName evidence="2">Uncharacterized protein</fullName>
    </submittedName>
</protein>
<sequence>MNGPPWYSGTKCALASEGSPSARKKGEKSSPPSTSCPESRDVNQTPFNKTIIDNEWKHNLLLHLLIPVWDVGGSEPAAGQGTVHCQDCCIMGLSCTPDTHRCLHVNLAYRTSWVVHKSSELPGHPRHLIRNVEVEQCDISIGGVRLQQTLLAYLWHQADTIDWGQVQER</sequence>
<dbReference type="EMBL" id="VSRR010000105">
    <property type="protein sequence ID" value="MPC10193.1"/>
    <property type="molecule type" value="Genomic_DNA"/>
</dbReference>
<dbReference type="AlphaFoldDB" id="A0A5B7CRR5"/>
<evidence type="ECO:0000313" key="3">
    <source>
        <dbReference type="Proteomes" id="UP000324222"/>
    </source>
</evidence>
<dbReference type="Proteomes" id="UP000324222">
    <property type="component" value="Unassembled WGS sequence"/>
</dbReference>
<name>A0A5B7CRR5_PORTR</name>
<proteinExistence type="predicted"/>
<gene>
    <name evidence="2" type="ORF">E2C01_002823</name>
</gene>
<feature type="compositionally biased region" description="Polar residues" evidence="1">
    <location>
        <begin position="30"/>
        <end position="44"/>
    </location>
</feature>
<reference evidence="2 3" key="1">
    <citation type="submission" date="2019-05" db="EMBL/GenBank/DDBJ databases">
        <title>Another draft genome of Portunus trituberculatus and its Hox gene families provides insights of decapod evolution.</title>
        <authorList>
            <person name="Jeong J.-H."/>
            <person name="Song I."/>
            <person name="Kim S."/>
            <person name="Choi T."/>
            <person name="Kim D."/>
            <person name="Ryu S."/>
            <person name="Kim W."/>
        </authorList>
    </citation>
    <scope>NUCLEOTIDE SEQUENCE [LARGE SCALE GENOMIC DNA]</scope>
    <source>
        <tissue evidence="2">Muscle</tissue>
    </source>
</reference>
<evidence type="ECO:0000256" key="1">
    <source>
        <dbReference type="SAM" id="MobiDB-lite"/>
    </source>
</evidence>
<feature type="region of interest" description="Disordered" evidence="1">
    <location>
        <begin position="1"/>
        <end position="44"/>
    </location>
</feature>
<organism evidence="2 3">
    <name type="scientific">Portunus trituberculatus</name>
    <name type="common">Swimming crab</name>
    <name type="synonym">Neptunus trituberculatus</name>
    <dbReference type="NCBI Taxonomy" id="210409"/>
    <lineage>
        <taxon>Eukaryota</taxon>
        <taxon>Metazoa</taxon>
        <taxon>Ecdysozoa</taxon>
        <taxon>Arthropoda</taxon>
        <taxon>Crustacea</taxon>
        <taxon>Multicrustacea</taxon>
        <taxon>Malacostraca</taxon>
        <taxon>Eumalacostraca</taxon>
        <taxon>Eucarida</taxon>
        <taxon>Decapoda</taxon>
        <taxon>Pleocyemata</taxon>
        <taxon>Brachyura</taxon>
        <taxon>Eubrachyura</taxon>
        <taxon>Portunoidea</taxon>
        <taxon>Portunidae</taxon>
        <taxon>Portuninae</taxon>
        <taxon>Portunus</taxon>
    </lineage>
</organism>